<proteinExistence type="predicted"/>
<dbReference type="AlphaFoldDB" id="A0A0C2MJN5"/>
<evidence type="ECO:0000313" key="2">
    <source>
        <dbReference type="Proteomes" id="UP000031668"/>
    </source>
</evidence>
<evidence type="ECO:0000313" key="1">
    <source>
        <dbReference type="EMBL" id="KII67386.1"/>
    </source>
</evidence>
<dbReference type="EMBL" id="JWZT01003211">
    <property type="protein sequence ID" value="KII67386.1"/>
    <property type="molecule type" value="Genomic_DNA"/>
</dbReference>
<keyword evidence="2" id="KW-1185">Reference proteome</keyword>
<sequence length="290" mass="33492">MVYKIIRLSILEHALFGEMSFTTNNSTETEKINMQHQLEFGQSKLNMNIVNILKPYQDRSHRNARNTNQIRCHSTMKTNWQRIMSLLTDHSHEGNVSISRARTTALIMNSLSSDVKRALPNKNTVARILRRHKQKSSMDAPLILPSLPTIPKLFHPLQVWKWHQPDRPHRLHPNKTRDTYRRMLSAVRNLIPDAEPDVILKDFEKSAMDSFQESFPNSTVSGCDFHLCQSVIPKINQIGLRDTYEHTHLPVSAVTDAFESLVGIMPNHPGINLFLTYFEHTYIRGRRLPG</sequence>
<protein>
    <submittedName>
        <fullName evidence="1">Uncharacterized protein</fullName>
    </submittedName>
</protein>
<accession>A0A0C2MJN5</accession>
<comment type="caution">
    <text evidence="1">The sequence shown here is derived from an EMBL/GenBank/DDBJ whole genome shotgun (WGS) entry which is preliminary data.</text>
</comment>
<gene>
    <name evidence="1" type="ORF">RF11_05152</name>
</gene>
<name>A0A0C2MJN5_THEKT</name>
<dbReference type="OrthoDB" id="93990at2759"/>
<organism evidence="1 2">
    <name type="scientific">Thelohanellus kitauei</name>
    <name type="common">Myxosporean</name>
    <dbReference type="NCBI Taxonomy" id="669202"/>
    <lineage>
        <taxon>Eukaryota</taxon>
        <taxon>Metazoa</taxon>
        <taxon>Cnidaria</taxon>
        <taxon>Myxozoa</taxon>
        <taxon>Myxosporea</taxon>
        <taxon>Bivalvulida</taxon>
        <taxon>Platysporina</taxon>
        <taxon>Myxobolidae</taxon>
        <taxon>Thelohanellus</taxon>
    </lineage>
</organism>
<reference evidence="1 2" key="1">
    <citation type="journal article" date="2014" name="Genome Biol. Evol.">
        <title>The genome of the myxosporean Thelohanellus kitauei shows adaptations to nutrient acquisition within its fish host.</title>
        <authorList>
            <person name="Yang Y."/>
            <person name="Xiong J."/>
            <person name="Zhou Z."/>
            <person name="Huo F."/>
            <person name="Miao W."/>
            <person name="Ran C."/>
            <person name="Liu Y."/>
            <person name="Zhang J."/>
            <person name="Feng J."/>
            <person name="Wang M."/>
            <person name="Wang M."/>
            <person name="Wang L."/>
            <person name="Yao B."/>
        </authorList>
    </citation>
    <scope>NUCLEOTIDE SEQUENCE [LARGE SCALE GENOMIC DNA]</scope>
    <source>
        <strain evidence="1">Wuqing</strain>
    </source>
</reference>
<dbReference type="Proteomes" id="UP000031668">
    <property type="component" value="Unassembled WGS sequence"/>
</dbReference>